<reference evidence="2" key="1">
    <citation type="submission" date="2013-12" db="EMBL/GenBank/DDBJ databases">
        <title>The complete genome sequence of Methanobacterium sp. BRM9.</title>
        <authorList>
            <consortium name="Pastoral Greenhouse Gas Research Consortium"/>
            <person name="Kelly W.J."/>
            <person name="Leahy S.C."/>
            <person name="Perry R."/>
            <person name="Li D."/>
            <person name="Altermann E."/>
            <person name="Lambie S.C."/>
            <person name="Attwood G.T."/>
        </authorList>
    </citation>
    <scope>NUCLEOTIDE SEQUENCE [LARGE SCALE GENOMIC DNA]</scope>
    <source>
        <strain evidence="2">BRM9</strain>
    </source>
</reference>
<protein>
    <submittedName>
        <fullName evidence="5">Coenzyme F420-0:L-glutamate ligase</fullName>
    </submittedName>
    <submittedName>
        <fullName evidence="2">F420-0:gamma-glutamyl ligase</fullName>
    </submittedName>
</protein>
<dbReference type="EMBL" id="LN734822">
    <property type="protein sequence ID" value="CEL24198.1"/>
    <property type="molecule type" value="Genomic_DNA"/>
</dbReference>
<dbReference type="Proteomes" id="UP000606900">
    <property type="component" value="Unassembled WGS sequence"/>
</dbReference>
<feature type="domain" description="Coenzyme F420:L-glutamate ligase-like" evidence="1">
    <location>
        <begin position="28"/>
        <end position="212"/>
    </location>
</feature>
<dbReference type="EMBL" id="CP006933">
    <property type="protein sequence ID" value="AIS32613.1"/>
    <property type="molecule type" value="Genomic_DNA"/>
</dbReference>
<keyword evidence="6" id="KW-1185">Reference proteome</keyword>
<dbReference type="PANTHER" id="PTHR47917">
    <property type="match status" value="1"/>
</dbReference>
<dbReference type="Gene3D" id="3.30.1330.100">
    <property type="entry name" value="CofE-like"/>
    <property type="match status" value="1"/>
</dbReference>
<reference evidence="3" key="2">
    <citation type="submission" date="2014-08" db="EMBL/GenBank/DDBJ databases">
        <authorList>
            <person name="Wibberg D."/>
        </authorList>
    </citation>
    <scope>NUCLEOTIDE SEQUENCE</scope>
</reference>
<evidence type="ECO:0000313" key="4">
    <source>
        <dbReference type="EMBL" id="CEL24198.1"/>
    </source>
</evidence>
<dbReference type="EMBL" id="LN515531">
    <property type="protein sequence ID" value="CEA14923.1"/>
    <property type="molecule type" value="Genomic_DNA"/>
</dbReference>
<dbReference type="InterPro" id="IPR002847">
    <property type="entry name" value="F420-0_gamma-glut_ligase-dom"/>
</dbReference>
<reference evidence="4" key="3">
    <citation type="submission" date="2014-09" db="EMBL/GenBank/DDBJ databases">
        <authorList>
            <person name="Bishop-Lilly K.A."/>
            <person name="Broomall S.M."/>
            <person name="Chain P.S."/>
            <person name="Chertkov O."/>
            <person name="Coyne S.R."/>
            <person name="Daligault H.E."/>
            <person name="Davenport K.W."/>
            <person name="Erkkila T."/>
            <person name="Frey K.G."/>
            <person name="Gibbons H.S."/>
            <person name="Gu W."/>
            <person name="Jaissle J."/>
            <person name="Johnson S.L."/>
            <person name="Koroleva G.I."/>
            <person name="Ladner J.T."/>
            <person name="Lo C.-C."/>
            <person name="Minogue T.D."/>
            <person name="Munk C."/>
            <person name="Palacios G.F."/>
            <person name="Redden C.L."/>
            <person name="Rosenzweig C.N."/>
            <person name="Scholz M.B."/>
            <person name="Teshima H."/>
            <person name="Xu Y."/>
        </authorList>
    </citation>
    <scope>NUCLEOTIDE SEQUENCE</scope>
    <source>
        <strain evidence="4">Mb9</strain>
    </source>
</reference>
<sequence>MNHSPSESHLKEKYSTYSEGNNNYQMIGVQTGYIKPGESYDVILDRAAKHLQDQDFLVISETPLAISQGRLVDETEFIPSLSAYLLAELWSKYLWGYFLGPLLGIKKRTIKNLRKLPPEARPHKELILQRYGWRHALKPASEAGVDLSNAPGTCVSLLPHDPQGLSEEIGAKIVNSSGKNVTVVIIDTDATYQLGKIIFTSLPVSASGIRNNWGLFAYLLGRFGRILGPTPLGISQHHKLEKIFQIARAAEEHQKIHENNMETVYDMQKLLEGKVNTITIDMLDSITHMPAVIVREV</sequence>
<dbReference type="KEGG" id="mfi:DSM1535_2446"/>
<dbReference type="GO" id="GO:0052618">
    <property type="term" value="F:coenzyme F420-0:L-glutamate ligase activity"/>
    <property type="evidence" value="ECO:0007669"/>
    <property type="project" value="TreeGrafter"/>
</dbReference>
<dbReference type="AlphaFoldDB" id="A0A090IB66"/>
<dbReference type="PATRIC" id="fig|2162.10.peg.574"/>
<dbReference type="STRING" id="2162.BRM9_1805"/>
<keyword evidence="2" id="KW-0436">Ligase</keyword>
<dbReference type="PANTHER" id="PTHR47917:SF1">
    <property type="entry name" value="COENZYME F420:L-GLUTAMATE LIGASE"/>
    <property type="match status" value="1"/>
</dbReference>
<dbReference type="Proteomes" id="UP000029661">
    <property type="component" value="Chromosome"/>
</dbReference>
<dbReference type="OrthoDB" id="11383at2157"/>
<dbReference type="SUPFAM" id="SSF144010">
    <property type="entry name" value="CofE-like"/>
    <property type="match status" value="1"/>
</dbReference>
<dbReference type="RefSeq" id="WP_048073740.1">
    <property type="nucleotide sequence ID" value="NZ_CP006933.1"/>
</dbReference>
<evidence type="ECO:0000313" key="6">
    <source>
        <dbReference type="Proteomes" id="UP000062768"/>
    </source>
</evidence>
<accession>A0A090IB66</accession>
<dbReference type="KEGG" id="mfc:BRM9_1805"/>
<dbReference type="Pfam" id="PF01996">
    <property type="entry name" value="F420_ligase"/>
    <property type="match status" value="1"/>
</dbReference>
<proteinExistence type="predicted"/>
<name>A0A090IB66_METFO</name>
<evidence type="ECO:0000259" key="1">
    <source>
        <dbReference type="Pfam" id="PF01996"/>
    </source>
</evidence>
<dbReference type="PIRSF" id="PIRSF006563">
    <property type="entry name" value="UCP006563"/>
    <property type="match status" value="1"/>
</dbReference>
<evidence type="ECO:0000313" key="5">
    <source>
        <dbReference type="EMBL" id="MBF4474007.1"/>
    </source>
</evidence>
<gene>
    <name evidence="2" type="ORF">BRM9_1805</name>
    <name evidence="3" type="ORF">DSM1535_2446</name>
    <name evidence="5" type="ORF">ISP06_00850</name>
    <name evidence="4" type="ORF">MB9_0551</name>
</gene>
<dbReference type="InterPro" id="IPR012030">
    <property type="entry name" value="UCP006563"/>
</dbReference>
<reference evidence="5" key="4">
    <citation type="submission" date="2020-10" db="EMBL/GenBank/DDBJ databases">
        <title>Dehalococcoides mccartyi of a TCE/Cr reducing biochatode.</title>
        <authorList>
            <person name="Matturro B."/>
        </authorList>
    </citation>
    <scope>NUCLEOTIDE SEQUENCE</scope>
    <source>
        <strain evidence="5">Bin2</strain>
    </source>
</reference>
<evidence type="ECO:0000313" key="3">
    <source>
        <dbReference type="EMBL" id="CEA14923.1"/>
    </source>
</evidence>
<organism evidence="3">
    <name type="scientific">Methanobacterium formicicum</name>
    <dbReference type="NCBI Taxonomy" id="2162"/>
    <lineage>
        <taxon>Archaea</taxon>
        <taxon>Methanobacteriati</taxon>
        <taxon>Methanobacteriota</taxon>
        <taxon>Methanomada group</taxon>
        <taxon>Methanobacteria</taxon>
        <taxon>Methanobacteriales</taxon>
        <taxon>Methanobacteriaceae</taxon>
        <taxon>Methanobacterium</taxon>
    </lineage>
</organism>
<dbReference type="GeneID" id="26738808"/>
<dbReference type="EMBL" id="JADIIL010000007">
    <property type="protein sequence ID" value="MBF4474007.1"/>
    <property type="molecule type" value="Genomic_DNA"/>
</dbReference>
<evidence type="ECO:0000313" key="2">
    <source>
        <dbReference type="EMBL" id="AIS32613.1"/>
    </source>
</evidence>
<dbReference type="Proteomes" id="UP000062768">
    <property type="component" value="Chromosome I"/>
</dbReference>